<dbReference type="RefSeq" id="WP_061524103.1">
    <property type="nucleotide sequence ID" value="NZ_JRHX01000031.1"/>
</dbReference>
<dbReference type="Proteomes" id="UP000075544">
    <property type="component" value="Unassembled WGS sequence"/>
</dbReference>
<evidence type="ECO:0000313" key="3">
    <source>
        <dbReference type="EMBL" id="KXZ71935.1"/>
    </source>
</evidence>
<protein>
    <recommendedName>
        <fullName evidence="5">Cellulose biosynthesis cyclic di-GMP-binding regulatory protein BcsB</fullName>
    </recommendedName>
</protein>
<name>A0A150HXQ2_9GAMM</name>
<comment type="caution">
    <text evidence="3">The sequence shown here is derived from an EMBL/GenBank/DDBJ whole genome shotgun (WGS) entry which is preliminary data.</text>
</comment>
<gene>
    <name evidence="3" type="ORF">AVENLUH13518_00816</name>
</gene>
<evidence type="ECO:0000256" key="1">
    <source>
        <dbReference type="SAM" id="Phobius"/>
    </source>
</evidence>
<keyword evidence="1" id="KW-0812">Transmembrane</keyword>
<evidence type="ECO:0000256" key="2">
    <source>
        <dbReference type="SAM" id="SignalP"/>
    </source>
</evidence>
<evidence type="ECO:0008006" key="5">
    <source>
        <dbReference type="Google" id="ProtNLM"/>
    </source>
</evidence>
<accession>A0A150HXQ2</accession>
<dbReference type="PATRIC" id="fig|52133.19.peg.837"/>
<reference evidence="3 4" key="1">
    <citation type="journal article" date="2016" name="Sci. Rep.">
        <title>Genomic and phenotypic characterization of the species Acinetobacter venetianus.</title>
        <authorList>
            <person name="Fondi M."/>
            <person name="Maida I."/>
            <person name="Perrin E."/>
            <person name="Orlandini V."/>
            <person name="La Torre L."/>
            <person name="Bosi E."/>
            <person name="Negroni A."/>
            <person name="Zanaroli G."/>
            <person name="Fava F."/>
            <person name="Decorosi F."/>
            <person name="Giovannetti L."/>
            <person name="Viti C."/>
            <person name="Vaneechoutte M."/>
            <person name="Dijkshoorn L."/>
            <person name="Fani R."/>
        </authorList>
    </citation>
    <scope>NUCLEOTIDE SEQUENCE [LARGE SCALE GENOMIC DNA]</scope>
    <source>
        <strain evidence="3 4">LUH13518</strain>
    </source>
</reference>
<organism evidence="3 4">
    <name type="scientific">Acinetobacter venetianus</name>
    <dbReference type="NCBI Taxonomy" id="52133"/>
    <lineage>
        <taxon>Bacteria</taxon>
        <taxon>Pseudomonadati</taxon>
        <taxon>Pseudomonadota</taxon>
        <taxon>Gammaproteobacteria</taxon>
        <taxon>Moraxellales</taxon>
        <taxon>Moraxellaceae</taxon>
        <taxon>Acinetobacter</taxon>
    </lineage>
</organism>
<dbReference type="AlphaFoldDB" id="A0A150HXQ2"/>
<evidence type="ECO:0000313" key="4">
    <source>
        <dbReference type="Proteomes" id="UP000075544"/>
    </source>
</evidence>
<dbReference type="EMBL" id="JRHX01000031">
    <property type="protein sequence ID" value="KXZ71935.1"/>
    <property type="molecule type" value="Genomic_DNA"/>
</dbReference>
<feature type="chain" id="PRO_5007563117" description="Cellulose biosynthesis cyclic di-GMP-binding regulatory protein BcsB" evidence="2">
    <location>
        <begin position="29"/>
        <end position="615"/>
    </location>
</feature>
<feature type="transmembrane region" description="Helical" evidence="1">
    <location>
        <begin position="584"/>
        <end position="604"/>
    </location>
</feature>
<sequence>MKKNPLHHQVLKVLLTSAALSLPILSNAETWNTWTFDNIDTSNKYTIEPHYFYIGKGSEWQSIRFSSEYATEHYTSLLVKYDDKLIYNTMLNGTGELSFNIPASKSGFHRLDFILQQYSPSTSPAANRTTFCSEDVDQVTYLTNSKIDYLRHRPVYKLKDLPDALFNPQIVRPTPFIGVLKYNPANLTEASMLGRLVSAWTPVTQIKWFEQSSPPEQPANFFIELKKSATPLPNGTFAQIILKDDIPTLEIQYDQPEKLKSAINGLLNTNYLDQLDTSATYLPNKIAAPNWAQLKEIKTLADLGISDFRLNQAEKNLFLNFPAVWQPTDILQGQIALRVQSGLLEGSNITTWIDGGLAGSLKTADLASDPVNRQFNYFAKNISNDTTFSMKLENSVIVNSQCLPTAKGSLWIDTQKSTVKLPHKMKNGVGSLSVSFATHPTIAIDSHPGSLEMAIAISQTAKKMLMTNDPVPLNLVKFDNAKPEVLNVQVNPNIYRQQVLMHPDVIYAPATARGFLVSSHDQRFDVITDSLEGAQNFTRLWDKIQHDIPNNASKILVAENGQVFILQKIIVGNQKAPLVQQSSFFILIVTISTIIILVILFWYWRKRRNDNNKAD</sequence>
<keyword evidence="1" id="KW-1133">Transmembrane helix</keyword>
<feature type="signal peptide" evidence="2">
    <location>
        <begin position="1"/>
        <end position="28"/>
    </location>
</feature>
<proteinExistence type="predicted"/>
<keyword evidence="1" id="KW-0472">Membrane</keyword>
<keyword evidence="2" id="KW-0732">Signal</keyword>